<gene>
    <name evidence="3" type="ORF">FEZ63_16750</name>
</gene>
<keyword evidence="4" id="KW-1185">Reference proteome</keyword>
<dbReference type="Proteomes" id="UP000325684">
    <property type="component" value="Unassembled WGS sequence"/>
</dbReference>
<dbReference type="SUPFAM" id="SSF51126">
    <property type="entry name" value="Pectin lyase-like"/>
    <property type="match status" value="1"/>
</dbReference>
<dbReference type="AlphaFoldDB" id="A0A5N3P8A4"/>
<name>A0A5N3P8A4_9HYPH</name>
<evidence type="ECO:0000259" key="2">
    <source>
        <dbReference type="Pfam" id="PF13229"/>
    </source>
</evidence>
<evidence type="ECO:0000256" key="1">
    <source>
        <dbReference type="SAM" id="MobiDB-lite"/>
    </source>
</evidence>
<dbReference type="InterPro" id="IPR006626">
    <property type="entry name" value="PbH1"/>
</dbReference>
<dbReference type="EMBL" id="VCMV01000026">
    <property type="protein sequence ID" value="KAB0265881.1"/>
    <property type="molecule type" value="Genomic_DNA"/>
</dbReference>
<comment type="caution">
    <text evidence="3">The sequence shown here is derived from an EMBL/GenBank/DDBJ whole genome shotgun (WGS) entry which is preliminary data.</text>
</comment>
<proteinExistence type="predicted"/>
<dbReference type="RefSeq" id="WP_201274187.1">
    <property type="nucleotide sequence ID" value="NZ_VCMV01000026.1"/>
</dbReference>
<dbReference type="Pfam" id="PF13229">
    <property type="entry name" value="Beta_helix"/>
    <property type="match status" value="1"/>
</dbReference>
<organism evidence="3 4">
    <name type="scientific">Microvirga brassicacearum</name>
    <dbReference type="NCBI Taxonomy" id="2580413"/>
    <lineage>
        <taxon>Bacteria</taxon>
        <taxon>Pseudomonadati</taxon>
        <taxon>Pseudomonadota</taxon>
        <taxon>Alphaproteobacteria</taxon>
        <taxon>Hyphomicrobiales</taxon>
        <taxon>Methylobacteriaceae</taxon>
        <taxon>Microvirga</taxon>
    </lineage>
</organism>
<feature type="compositionally biased region" description="Pro residues" evidence="1">
    <location>
        <begin position="335"/>
        <end position="351"/>
    </location>
</feature>
<feature type="region of interest" description="Disordered" evidence="1">
    <location>
        <begin position="313"/>
        <end position="351"/>
    </location>
</feature>
<dbReference type="Gene3D" id="2.160.20.10">
    <property type="entry name" value="Single-stranded right-handed beta-helix, Pectin lyase-like"/>
    <property type="match status" value="1"/>
</dbReference>
<sequence length="351" mass="36139">MANQIIWVASSARAGGTGTEASPYATIQAAVNAAGPGTTIMVKAGVYTENVVFRTSGTASAPIELVSADGVGKAEIRPANSSADTIRVSAVNHITIDGFKVIGPSLANAIHVSSADNMTKIPAYITIKNNDIRPDAGDGVKISQGDHISILDNTVVGSTHEQGIDAVGVTHSIISGNDVSGVTGGAAIQVKGGSIDVEISYNTIHDTGRWGILVGGSTNVQNLLPGTTNFEATNVRVLGNEVDGSQQQALRVIGAQDVKVSGNWFHDVASSRFVDIVSSGDTHELWPSRNITFDNNSFDRASWLTVDSGQGQYTTTANKTDGAAPSGWVDGGAPAPAPTPTPTPTPEPTPT</sequence>
<dbReference type="InterPro" id="IPR039448">
    <property type="entry name" value="Beta_helix"/>
</dbReference>
<feature type="non-terminal residue" evidence="3">
    <location>
        <position position="351"/>
    </location>
</feature>
<accession>A0A5N3P8A4</accession>
<dbReference type="InterPro" id="IPR011050">
    <property type="entry name" value="Pectin_lyase_fold/virulence"/>
</dbReference>
<evidence type="ECO:0000313" key="4">
    <source>
        <dbReference type="Proteomes" id="UP000325684"/>
    </source>
</evidence>
<dbReference type="InterPro" id="IPR012334">
    <property type="entry name" value="Pectin_lyas_fold"/>
</dbReference>
<reference evidence="3 4" key="1">
    <citation type="journal article" date="2019" name="Microorganisms">
        <title>Genome Insights into the Novel Species Microvirga brassicacearum, a Rapeseed Endophyte with Biotechnological Potential.</title>
        <authorList>
            <person name="Jimenez-Gomez A."/>
            <person name="Saati-Santamaria Z."/>
            <person name="Igual J.M."/>
            <person name="Rivas R."/>
            <person name="Mateos P.F."/>
            <person name="Garcia-Fraile P."/>
        </authorList>
    </citation>
    <scope>NUCLEOTIDE SEQUENCE [LARGE SCALE GENOMIC DNA]</scope>
    <source>
        <strain evidence="3 4">CDVBN77</strain>
    </source>
</reference>
<feature type="domain" description="Right handed beta helix" evidence="2">
    <location>
        <begin position="86"/>
        <end position="220"/>
    </location>
</feature>
<protein>
    <recommendedName>
        <fullName evidence="2">Right handed beta helix domain-containing protein</fullName>
    </recommendedName>
</protein>
<evidence type="ECO:0000313" key="3">
    <source>
        <dbReference type="EMBL" id="KAB0265881.1"/>
    </source>
</evidence>
<dbReference type="SMART" id="SM00710">
    <property type="entry name" value="PbH1"/>
    <property type="match status" value="7"/>
</dbReference>